<reference evidence="3 4" key="1">
    <citation type="submission" date="2018-05" db="EMBL/GenBank/DDBJ databases">
        <title>Genome sequencing and assembly of the regulated plant pathogen Lachnellula willkommii and related sister species for the development of diagnostic species identification markers.</title>
        <authorList>
            <person name="Giroux E."/>
            <person name="Bilodeau G."/>
        </authorList>
    </citation>
    <scope>NUCLEOTIDE SEQUENCE [LARGE SCALE GENOMIC DNA]</scope>
    <source>
        <strain evidence="3 4">CBS 185.66</strain>
    </source>
</reference>
<evidence type="ECO:0000256" key="1">
    <source>
        <dbReference type="SAM" id="MobiDB-lite"/>
    </source>
</evidence>
<sequence>MATPYSDLEVAPSSGLEHHKSHCPAGLELDKTNSSLSKAHLLCINEPYNSPVNQDRRICGLALRTFWIAIVGIVVIIGAAVGGGVGGSLASKTSSVAESSFPNSETSVQRSNTSATSSGQSINSTTPSPTSSEVSVQPPTTSAASSSQSTNSNAPSLTSTQAASTTQIIGPSYTLLRDCPSSNNTLYGISLGSTTMNFRKMCGKTFLNINAASNENSVNQKASSLDSCINLCAAYNVQSASSIALGHNQICNAVCWRNSLDNDDHPGTCFGFTTQNSSNAFVVSDQSFCDSAAWIDQTI</sequence>
<dbReference type="GeneID" id="41985252"/>
<evidence type="ECO:0008006" key="5">
    <source>
        <dbReference type="Google" id="ProtNLM"/>
    </source>
</evidence>
<keyword evidence="2" id="KW-1133">Transmembrane helix</keyword>
<dbReference type="Proteomes" id="UP000431533">
    <property type="component" value="Unassembled WGS sequence"/>
</dbReference>
<feature type="transmembrane region" description="Helical" evidence="2">
    <location>
        <begin position="66"/>
        <end position="90"/>
    </location>
</feature>
<keyword evidence="2" id="KW-0812">Transmembrane</keyword>
<evidence type="ECO:0000313" key="4">
    <source>
        <dbReference type="Proteomes" id="UP000431533"/>
    </source>
</evidence>
<accession>A0A8H8U0H5</accession>
<feature type="compositionally biased region" description="Low complexity" evidence="1">
    <location>
        <begin position="124"/>
        <end position="162"/>
    </location>
</feature>
<proteinExistence type="predicted"/>
<name>A0A8H8U0H5_9HELO</name>
<keyword evidence="2" id="KW-0472">Membrane</keyword>
<keyword evidence="4" id="KW-1185">Reference proteome</keyword>
<dbReference type="OrthoDB" id="5424430at2759"/>
<organism evidence="3 4">
    <name type="scientific">Lachnellula hyalina</name>
    <dbReference type="NCBI Taxonomy" id="1316788"/>
    <lineage>
        <taxon>Eukaryota</taxon>
        <taxon>Fungi</taxon>
        <taxon>Dikarya</taxon>
        <taxon>Ascomycota</taxon>
        <taxon>Pezizomycotina</taxon>
        <taxon>Leotiomycetes</taxon>
        <taxon>Helotiales</taxon>
        <taxon>Lachnaceae</taxon>
        <taxon>Lachnellula</taxon>
    </lineage>
</organism>
<dbReference type="RefSeq" id="XP_031005720.1">
    <property type="nucleotide sequence ID" value="XM_031150004.1"/>
</dbReference>
<dbReference type="AlphaFoldDB" id="A0A8H8U0H5"/>
<gene>
    <name evidence="3" type="ORF">LHYA1_G005054</name>
</gene>
<dbReference type="EMBL" id="QGMH01000058">
    <property type="protein sequence ID" value="TVY26932.1"/>
    <property type="molecule type" value="Genomic_DNA"/>
</dbReference>
<feature type="compositionally biased region" description="Polar residues" evidence="1">
    <location>
        <begin position="99"/>
        <end position="123"/>
    </location>
</feature>
<feature type="region of interest" description="Disordered" evidence="1">
    <location>
        <begin position="99"/>
        <end position="162"/>
    </location>
</feature>
<protein>
    <recommendedName>
        <fullName evidence="5">Apple domain-containing protein</fullName>
    </recommendedName>
</protein>
<evidence type="ECO:0000256" key="2">
    <source>
        <dbReference type="SAM" id="Phobius"/>
    </source>
</evidence>
<comment type="caution">
    <text evidence="3">The sequence shown here is derived from an EMBL/GenBank/DDBJ whole genome shotgun (WGS) entry which is preliminary data.</text>
</comment>
<evidence type="ECO:0000313" key="3">
    <source>
        <dbReference type="EMBL" id="TVY26932.1"/>
    </source>
</evidence>